<protein>
    <submittedName>
        <fullName evidence="8">Unnamed protein product</fullName>
    </submittedName>
</protein>
<evidence type="ECO:0000256" key="5">
    <source>
        <dbReference type="ARBA" id="ARBA00022927"/>
    </source>
</evidence>
<accession>A0A9W6T608</accession>
<sequence>MAKLFNQFCQSFGEEVSILQLESIIESCKTLISWLEVFENSVNFEVQERACSFLEILKLALDSLESESAELSNNSLETSTKIPNFINTAYNLLFTGFKIKPVSHNMQLKIPLPEDVDLKTEIDKDAMDAFTVLFNQNQLQYEMEANEDEEEFTDSDVEDNGAYHQTDNLIELSDSNKDEDRSVLLKRKQERLEKQKQDPFYISLESDISTGAGSGDGSLSTFSESTLPVHRKPKKPKAKIIKREKVLVLDDEDIEDSITDTDSTTAKKNNKSGLVIDSSKLDSFDLSSTKHDASSSSRFNAEYEVEKIRQEASLLNIGGETKKEKIKKPKSKNEHEVGLKTSSPVVAAADSTEVSTPVVKVKKPKKPKKKVAVIN</sequence>
<dbReference type="GO" id="GO:0006623">
    <property type="term" value="P:protein targeting to vacuole"/>
    <property type="evidence" value="ECO:0007669"/>
    <property type="project" value="TreeGrafter"/>
</dbReference>
<dbReference type="GO" id="GO:0030123">
    <property type="term" value="C:AP-3 adaptor complex"/>
    <property type="evidence" value="ECO:0007669"/>
    <property type="project" value="InterPro"/>
</dbReference>
<gene>
    <name evidence="8" type="ORF">Cboi02_000503000</name>
</gene>
<dbReference type="GO" id="GO:0006896">
    <property type="term" value="P:Golgi to vacuole transport"/>
    <property type="evidence" value="ECO:0007669"/>
    <property type="project" value="TreeGrafter"/>
</dbReference>
<evidence type="ECO:0000256" key="3">
    <source>
        <dbReference type="ARBA" id="ARBA00022448"/>
    </source>
</evidence>
<feature type="region of interest" description="Disordered" evidence="7">
    <location>
        <begin position="320"/>
        <end position="344"/>
    </location>
</feature>
<keyword evidence="6" id="KW-0472">Membrane</keyword>
<evidence type="ECO:0000256" key="4">
    <source>
        <dbReference type="ARBA" id="ARBA00022737"/>
    </source>
</evidence>
<feature type="region of interest" description="Disordered" evidence="7">
    <location>
        <begin position="213"/>
        <end position="236"/>
    </location>
</feature>
<evidence type="ECO:0000256" key="6">
    <source>
        <dbReference type="ARBA" id="ARBA00023136"/>
    </source>
</evidence>
<keyword evidence="5" id="KW-0653">Protein transport</keyword>
<comment type="similarity">
    <text evidence="2">Belongs to the adaptor complexes large subunit family.</text>
</comment>
<keyword evidence="4" id="KW-0677">Repeat</keyword>
<feature type="compositionally biased region" description="Polar residues" evidence="7">
    <location>
        <begin position="213"/>
        <end position="226"/>
    </location>
</feature>
<organism evidence="8 9">
    <name type="scientific">Candida boidinii</name>
    <name type="common">Yeast</name>
    <dbReference type="NCBI Taxonomy" id="5477"/>
    <lineage>
        <taxon>Eukaryota</taxon>
        <taxon>Fungi</taxon>
        <taxon>Dikarya</taxon>
        <taxon>Ascomycota</taxon>
        <taxon>Saccharomycotina</taxon>
        <taxon>Pichiomycetes</taxon>
        <taxon>Pichiales</taxon>
        <taxon>Pichiaceae</taxon>
        <taxon>Ogataea</taxon>
        <taxon>Ogataea/Candida clade</taxon>
    </lineage>
</organism>
<evidence type="ECO:0000256" key="2">
    <source>
        <dbReference type="ARBA" id="ARBA00006613"/>
    </source>
</evidence>
<dbReference type="AlphaFoldDB" id="A0A9W6T608"/>
<dbReference type="Proteomes" id="UP001165120">
    <property type="component" value="Unassembled WGS sequence"/>
</dbReference>
<evidence type="ECO:0000256" key="7">
    <source>
        <dbReference type="SAM" id="MobiDB-lite"/>
    </source>
</evidence>
<keyword evidence="3" id="KW-0813">Transport</keyword>
<name>A0A9W6T608_CANBO</name>
<comment type="subcellular location">
    <subcellularLocation>
        <location evidence="1">Endomembrane system</location>
    </subcellularLocation>
</comment>
<keyword evidence="9" id="KW-1185">Reference proteome</keyword>
<dbReference type="EMBL" id="BSXN01002251">
    <property type="protein sequence ID" value="GME76062.1"/>
    <property type="molecule type" value="Genomic_DNA"/>
</dbReference>
<dbReference type="PANTHER" id="PTHR22781:SF12">
    <property type="entry name" value="AP-3 COMPLEX SUBUNIT DELTA-1"/>
    <property type="match status" value="1"/>
</dbReference>
<evidence type="ECO:0000313" key="9">
    <source>
        <dbReference type="Proteomes" id="UP001165120"/>
    </source>
</evidence>
<reference evidence="8" key="1">
    <citation type="submission" date="2023-04" db="EMBL/GenBank/DDBJ databases">
        <title>Candida boidinii NBRC 10035.</title>
        <authorList>
            <person name="Ichikawa N."/>
            <person name="Sato H."/>
            <person name="Tonouchi N."/>
        </authorList>
    </citation>
    <scope>NUCLEOTIDE SEQUENCE</scope>
    <source>
        <strain evidence="8">NBRC 10035</strain>
    </source>
</reference>
<dbReference type="GO" id="GO:0010008">
    <property type="term" value="C:endosome membrane"/>
    <property type="evidence" value="ECO:0007669"/>
    <property type="project" value="TreeGrafter"/>
</dbReference>
<evidence type="ECO:0000256" key="1">
    <source>
        <dbReference type="ARBA" id="ARBA00004308"/>
    </source>
</evidence>
<dbReference type="InterPro" id="IPR017105">
    <property type="entry name" value="AP3_complex_dsu"/>
</dbReference>
<comment type="caution">
    <text evidence="8">The sequence shown here is derived from an EMBL/GenBank/DDBJ whole genome shotgun (WGS) entry which is preliminary data.</text>
</comment>
<dbReference type="PANTHER" id="PTHR22781">
    <property type="entry name" value="DELTA ADAPTIN-RELATED"/>
    <property type="match status" value="1"/>
</dbReference>
<proteinExistence type="inferred from homology"/>
<evidence type="ECO:0000313" key="8">
    <source>
        <dbReference type="EMBL" id="GME76062.1"/>
    </source>
</evidence>